<keyword evidence="6" id="KW-0862">Zinc</keyword>
<feature type="domain" description="Peptidase M13 C-terminal" evidence="8">
    <location>
        <begin position="517"/>
        <end position="723"/>
    </location>
</feature>
<dbReference type="PANTHER" id="PTHR11733">
    <property type="entry name" value="ZINC METALLOPROTEASE FAMILY M13 NEPRILYSIN-RELATED"/>
    <property type="match status" value="1"/>
</dbReference>
<dbReference type="CDD" id="cd08662">
    <property type="entry name" value="M13"/>
    <property type="match status" value="1"/>
</dbReference>
<dbReference type="InterPro" id="IPR024079">
    <property type="entry name" value="MetalloPept_cat_dom_sf"/>
</dbReference>
<dbReference type="GO" id="GO:0005886">
    <property type="term" value="C:plasma membrane"/>
    <property type="evidence" value="ECO:0007669"/>
    <property type="project" value="TreeGrafter"/>
</dbReference>
<dbReference type="Ensembl" id="ENSCSAVT00000017763.1">
    <property type="protein sequence ID" value="ENSCSAVP00000017571.1"/>
    <property type="gene ID" value="ENSCSAVG00000010351.1"/>
</dbReference>
<keyword evidence="5" id="KW-0378">Hydrolase</keyword>
<dbReference type="SUPFAM" id="SSF55486">
    <property type="entry name" value="Metalloproteases ('zincins'), catalytic domain"/>
    <property type="match status" value="1"/>
</dbReference>
<comment type="similarity">
    <text evidence="2">Belongs to the peptidase M13 family.</text>
</comment>
<dbReference type="PANTHER" id="PTHR11733:SF167">
    <property type="entry name" value="FI17812P1-RELATED"/>
    <property type="match status" value="1"/>
</dbReference>
<keyword evidence="4" id="KW-0479">Metal-binding</keyword>
<reference evidence="10" key="3">
    <citation type="submission" date="2025-09" db="UniProtKB">
        <authorList>
            <consortium name="Ensembl"/>
        </authorList>
    </citation>
    <scope>IDENTIFICATION</scope>
</reference>
<keyword evidence="7" id="KW-0482">Metalloprotease</keyword>
<evidence type="ECO:0000313" key="10">
    <source>
        <dbReference type="Ensembl" id="ENSCSAVP00000017571.1"/>
    </source>
</evidence>
<evidence type="ECO:0000259" key="8">
    <source>
        <dbReference type="Pfam" id="PF01431"/>
    </source>
</evidence>
<evidence type="ECO:0000256" key="1">
    <source>
        <dbReference type="ARBA" id="ARBA00001947"/>
    </source>
</evidence>
<dbReference type="STRING" id="51511.ENSCSAVP00000017571"/>
<dbReference type="HOGENOM" id="CLU_006187_8_0_1"/>
<reference evidence="10" key="2">
    <citation type="submission" date="2025-08" db="UniProtKB">
        <authorList>
            <consortium name="Ensembl"/>
        </authorList>
    </citation>
    <scope>IDENTIFICATION</scope>
</reference>
<evidence type="ECO:0000313" key="11">
    <source>
        <dbReference type="Proteomes" id="UP000007875"/>
    </source>
</evidence>
<evidence type="ECO:0000256" key="5">
    <source>
        <dbReference type="ARBA" id="ARBA00022801"/>
    </source>
</evidence>
<evidence type="ECO:0000259" key="9">
    <source>
        <dbReference type="Pfam" id="PF05649"/>
    </source>
</evidence>
<dbReference type="GO" id="GO:0016485">
    <property type="term" value="P:protein processing"/>
    <property type="evidence" value="ECO:0007669"/>
    <property type="project" value="TreeGrafter"/>
</dbReference>
<dbReference type="Pfam" id="PF01431">
    <property type="entry name" value="Peptidase_M13"/>
    <property type="match status" value="1"/>
</dbReference>
<dbReference type="AlphaFoldDB" id="H2ZJ05"/>
<dbReference type="GO" id="GO:0046872">
    <property type="term" value="F:metal ion binding"/>
    <property type="evidence" value="ECO:0007669"/>
    <property type="project" value="UniProtKB-KW"/>
</dbReference>
<dbReference type="InterPro" id="IPR018497">
    <property type="entry name" value="Peptidase_M13_C"/>
</dbReference>
<organism evidence="10 11">
    <name type="scientific">Ciona savignyi</name>
    <name type="common">Pacific transparent sea squirt</name>
    <dbReference type="NCBI Taxonomy" id="51511"/>
    <lineage>
        <taxon>Eukaryota</taxon>
        <taxon>Metazoa</taxon>
        <taxon>Chordata</taxon>
        <taxon>Tunicata</taxon>
        <taxon>Ascidiacea</taxon>
        <taxon>Phlebobranchia</taxon>
        <taxon>Cionidae</taxon>
        <taxon>Ciona</taxon>
    </lineage>
</organism>
<evidence type="ECO:0000256" key="6">
    <source>
        <dbReference type="ARBA" id="ARBA00022833"/>
    </source>
</evidence>
<sequence>MCLTESCLKTAAKILSRMDQSVNPCQDFYTYSCGGWLSKNYISPNKIEYSMASKMRERNDRIIYELLIKPTAQANGQRNTNLSQAEEKARKFYHSCIDLEQIEALGSRPLIDLIVSLGGWAARGDDSRWNFNELIYQNQGVLSNSVFFSISVEMDPTNASQHIVMVDQEGSLTLPDRMFYFYDYQVHSFKIILELLDEYNGNYLNPLFFCVKQILLKSLCIKDTTIVEDIRRRSFDKIPIRGLRNLCPQVEWFRFLQRIFIRKQISLDTEILVIGPQYFFSNLSRLIQNSTRETLENYMMWRTVFSQSSRLSLSFRRAAASLTYDIYGIKVCISIYATINMLTLQVNQVLILLPWQDVIPRWKECLGYVKQQFSAAIGLMFVKETFSSAMKKDVRCLYCFCTQKCQIKQYLFYQVFKVVQFIKESFRRNLDSIQWLDRTSKKALSKRLDAISVKIGYDSKYRDMPDLLDTLYSFPVEPFTFFKNYKNSVQGKVNLSAAKLVSPVDNTEWLLPFDYTNAYFSQKRKQMIFPAGFLQQPFYDPAAPSVVNFGAVGSTIGHELVHGFDDIGMRYNNDGSIKDWWSMALFMNYSKRADCVTQTYNRYNSLLTFQLLGVSTQKENIADMAGVKLSYQAYRAWVQNQPRYSIARRVLPGLSLSNEQIFFVSFAQAWCKKRVASFQPSYTGAHAPERYRVIGSLSQFQSFSDVFSCKPGSPMNPVQKCTVW</sequence>
<evidence type="ECO:0000256" key="3">
    <source>
        <dbReference type="ARBA" id="ARBA00022670"/>
    </source>
</evidence>
<proteinExistence type="inferred from homology"/>
<dbReference type="OMA" id="QESHCRE"/>
<dbReference type="eggNOG" id="KOG3624">
    <property type="taxonomic scope" value="Eukaryota"/>
</dbReference>
<dbReference type="InterPro" id="IPR000718">
    <property type="entry name" value="Peptidase_M13"/>
</dbReference>
<evidence type="ECO:0000256" key="7">
    <source>
        <dbReference type="ARBA" id="ARBA00023049"/>
    </source>
</evidence>
<reference evidence="11" key="1">
    <citation type="submission" date="2003-08" db="EMBL/GenBank/DDBJ databases">
        <authorList>
            <person name="Birren B."/>
            <person name="Nusbaum C."/>
            <person name="Abebe A."/>
            <person name="Abouelleil A."/>
            <person name="Adekoya E."/>
            <person name="Ait-zahra M."/>
            <person name="Allen N."/>
            <person name="Allen T."/>
            <person name="An P."/>
            <person name="Anderson M."/>
            <person name="Anderson S."/>
            <person name="Arachchi H."/>
            <person name="Armbruster J."/>
            <person name="Bachantsang P."/>
            <person name="Baldwin J."/>
            <person name="Barry A."/>
            <person name="Bayul T."/>
            <person name="Blitshsteyn B."/>
            <person name="Bloom T."/>
            <person name="Blye J."/>
            <person name="Boguslavskiy L."/>
            <person name="Borowsky M."/>
            <person name="Boukhgalter B."/>
            <person name="Brunache A."/>
            <person name="Butler J."/>
            <person name="Calixte N."/>
            <person name="Calvo S."/>
            <person name="Camarata J."/>
            <person name="Campo K."/>
            <person name="Chang J."/>
            <person name="Cheshatsang Y."/>
            <person name="Citroen M."/>
            <person name="Collymore A."/>
            <person name="Considine T."/>
            <person name="Cook A."/>
            <person name="Cooke P."/>
            <person name="Corum B."/>
            <person name="Cuomo C."/>
            <person name="David R."/>
            <person name="Dawoe T."/>
            <person name="Degray S."/>
            <person name="Dodge S."/>
            <person name="Dooley K."/>
            <person name="Dorje P."/>
            <person name="Dorjee K."/>
            <person name="Dorris L."/>
            <person name="Duffey N."/>
            <person name="Dupes A."/>
            <person name="Elkins T."/>
            <person name="Engels R."/>
            <person name="Erickson J."/>
            <person name="Farina A."/>
            <person name="Faro S."/>
            <person name="Ferreira P."/>
            <person name="Fischer H."/>
            <person name="Fitzgerald M."/>
            <person name="Foley K."/>
            <person name="Gage D."/>
            <person name="Galagan J."/>
            <person name="Gearin G."/>
            <person name="Gnerre S."/>
            <person name="Gnirke A."/>
            <person name="Goyette A."/>
            <person name="Graham J."/>
            <person name="Grandbois E."/>
            <person name="Gyaltsen K."/>
            <person name="Hafez N."/>
            <person name="Hagopian D."/>
            <person name="Hagos B."/>
            <person name="Hall J."/>
            <person name="Hatcher B."/>
            <person name="Heller A."/>
            <person name="Higgins H."/>
            <person name="Honan T."/>
            <person name="Horn A."/>
            <person name="Houde N."/>
            <person name="Hughes L."/>
            <person name="Hulme W."/>
            <person name="Husby E."/>
            <person name="Iliev I."/>
            <person name="Jaffe D."/>
            <person name="Jones C."/>
            <person name="Kamal M."/>
            <person name="Kamat A."/>
            <person name="Kamvysselis M."/>
            <person name="Karlsson E."/>
            <person name="Kells C."/>
            <person name="Kieu A."/>
            <person name="Kisner P."/>
            <person name="Kodira C."/>
            <person name="Kulbokas E."/>
            <person name="Labutti K."/>
            <person name="Lama D."/>
            <person name="Landers T."/>
            <person name="Leger J."/>
            <person name="Levine S."/>
            <person name="Lewis D."/>
            <person name="Lewis T."/>
            <person name="Lindblad-toh K."/>
            <person name="Liu X."/>
            <person name="Lokyitsang T."/>
            <person name="Lokyitsang Y."/>
            <person name="Lucien O."/>
            <person name="Lui A."/>
            <person name="Ma L.J."/>
            <person name="Mabbitt R."/>
            <person name="Macdonald J."/>
            <person name="Maclean C."/>
            <person name="Major J."/>
            <person name="Manning J."/>
            <person name="Marabella R."/>
            <person name="Maru K."/>
            <person name="Matthews C."/>
            <person name="Mauceli E."/>
            <person name="Mccarthy M."/>
            <person name="Mcdonough S."/>
            <person name="Mcghee T."/>
            <person name="Meldrim J."/>
            <person name="Meneus L."/>
            <person name="Mesirov J."/>
            <person name="Mihalev A."/>
            <person name="Mihova T."/>
            <person name="Mikkelsen T."/>
            <person name="Mlenga V."/>
            <person name="Moru K."/>
            <person name="Mozes J."/>
            <person name="Mulrain L."/>
            <person name="Munson G."/>
            <person name="Naylor J."/>
            <person name="Newes C."/>
            <person name="Nguyen C."/>
            <person name="Nguyen N."/>
            <person name="Nguyen T."/>
            <person name="Nicol R."/>
            <person name="Nielsen C."/>
            <person name="Nizzari M."/>
            <person name="Norbu C."/>
            <person name="Norbu N."/>
            <person name="O'donnell P."/>
            <person name="Okoawo O."/>
            <person name="O'leary S."/>
            <person name="Omotosho B."/>
            <person name="O'neill K."/>
            <person name="Osman S."/>
            <person name="Parker S."/>
            <person name="Perrin D."/>
            <person name="Phunkhang P."/>
            <person name="Piqani B."/>
            <person name="Purcell S."/>
            <person name="Rachupka T."/>
            <person name="Ramasamy U."/>
            <person name="Rameau R."/>
            <person name="Ray V."/>
            <person name="Raymond C."/>
            <person name="Retta R."/>
            <person name="Richardson S."/>
            <person name="Rise C."/>
            <person name="Rodriguez J."/>
            <person name="Rogers J."/>
            <person name="Rogov P."/>
            <person name="Rutman M."/>
            <person name="Schupbach R."/>
            <person name="Seaman C."/>
            <person name="Settipalli S."/>
            <person name="Sharpe T."/>
            <person name="Sheridan J."/>
            <person name="Sherpa N."/>
            <person name="Shi J."/>
            <person name="Smirnov S."/>
            <person name="Smith C."/>
            <person name="Sougnez C."/>
            <person name="Spencer B."/>
            <person name="Stalker J."/>
            <person name="Stange-thomann N."/>
            <person name="Stavropoulos S."/>
            <person name="Stetson K."/>
            <person name="Stone C."/>
            <person name="Stone S."/>
            <person name="Stubbs M."/>
            <person name="Talamas J."/>
            <person name="Tchuinga P."/>
            <person name="Tenzing P."/>
            <person name="Tesfaye S."/>
            <person name="Theodore J."/>
            <person name="Thoulutsang Y."/>
            <person name="Topham K."/>
            <person name="Towey S."/>
            <person name="Tsamla T."/>
            <person name="Tsomo N."/>
            <person name="Vallee D."/>
            <person name="Vassiliev H."/>
            <person name="Venkataraman V."/>
            <person name="Vinson J."/>
            <person name="Vo A."/>
            <person name="Wade C."/>
            <person name="Wang S."/>
            <person name="Wangchuk T."/>
            <person name="Wangdi T."/>
            <person name="Whittaker C."/>
            <person name="Wilkinson J."/>
            <person name="Wu Y."/>
            <person name="Wyman D."/>
            <person name="Yadav S."/>
            <person name="Yang S."/>
            <person name="Yang X."/>
            <person name="Yeager S."/>
            <person name="Yee E."/>
            <person name="Young G."/>
            <person name="Zainoun J."/>
            <person name="Zembeck L."/>
            <person name="Zimmer A."/>
            <person name="Zody M."/>
            <person name="Lander E."/>
        </authorList>
    </citation>
    <scope>NUCLEOTIDE SEQUENCE [LARGE SCALE GENOMIC DNA]</scope>
</reference>
<comment type="cofactor">
    <cofactor evidence="1">
        <name>Zn(2+)</name>
        <dbReference type="ChEBI" id="CHEBI:29105"/>
    </cofactor>
</comment>
<evidence type="ECO:0000256" key="2">
    <source>
        <dbReference type="ARBA" id="ARBA00007357"/>
    </source>
</evidence>
<dbReference type="GO" id="GO:0004222">
    <property type="term" value="F:metalloendopeptidase activity"/>
    <property type="evidence" value="ECO:0007669"/>
    <property type="project" value="InterPro"/>
</dbReference>
<keyword evidence="3" id="KW-0645">Protease</keyword>
<dbReference type="GeneTree" id="ENSGT00940000167824"/>
<keyword evidence="11" id="KW-1185">Reference proteome</keyword>
<dbReference type="InterPro" id="IPR042089">
    <property type="entry name" value="Peptidase_M13_dom_2"/>
</dbReference>
<accession>H2ZJ05</accession>
<dbReference type="PROSITE" id="PS51885">
    <property type="entry name" value="NEPRILYSIN"/>
    <property type="match status" value="1"/>
</dbReference>
<dbReference type="InterPro" id="IPR008753">
    <property type="entry name" value="Peptidase_M13_N"/>
</dbReference>
<dbReference type="Proteomes" id="UP000007875">
    <property type="component" value="Unassembled WGS sequence"/>
</dbReference>
<dbReference type="InParanoid" id="H2ZJ05"/>
<dbReference type="Gene3D" id="3.40.390.10">
    <property type="entry name" value="Collagenase (Catalytic Domain)"/>
    <property type="match status" value="1"/>
</dbReference>
<evidence type="ECO:0000256" key="4">
    <source>
        <dbReference type="ARBA" id="ARBA00022723"/>
    </source>
</evidence>
<dbReference type="Pfam" id="PF05649">
    <property type="entry name" value="Peptidase_M13_N"/>
    <property type="match status" value="1"/>
</dbReference>
<dbReference type="PRINTS" id="PR00786">
    <property type="entry name" value="NEPRILYSIN"/>
</dbReference>
<feature type="domain" description="Peptidase M13 N-terminal" evidence="9">
    <location>
        <begin position="24"/>
        <end position="457"/>
    </location>
</feature>
<name>H2ZJ05_CIOSA</name>
<dbReference type="Gene3D" id="1.10.1380.10">
    <property type="entry name" value="Neutral endopeptidase , domain2"/>
    <property type="match status" value="1"/>
</dbReference>
<protein>
    <recommendedName>
        <fullName evidence="12">Peptidase M13 C-terminal domain-containing protein</fullName>
    </recommendedName>
</protein>
<evidence type="ECO:0008006" key="12">
    <source>
        <dbReference type="Google" id="ProtNLM"/>
    </source>
</evidence>